<gene>
    <name evidence="5" type="ORF">OG563_01190</name>
</gene>
<dbReference type="SUPFAM" id="SSF50494">
    <property type="entry name" value="Trypsin-like serine proteases"/>
    <property type="match status" value="1"/>
</dbReference>
<protein>
    <submittedName>
        <fullName evidence="5">Serine protease</fullName>
    </submittedName>
</protein>
<dbReference type="GO" id="GO:0006508">
    <property type="term" value="P:proteolysis"/>
    <property type="evidence" value="ECO:0007669"/>
    <property type="project" value="UniProtKB-KW"/>
</dbReference>
<comment type="similarity">
    <text evidence="1">Belongs to the peptidase S1 family.</text>
</comment>
<evidence type="ECO:0000256" key="2">
    <source>
        <dbReference type="ARBA" id="ARBA00023157"/>
    </source>
</evidence>
<dbReference type="InterPro" id="IPR018114">
    <property type="entry name" value="TRYPSIN_HIS"/>
</dbReference>
<dbReference type="PRINTS" id="PR00722">
    <property type="entry name" value="CHYMOTRYPSIN"/>
</dbReference>
<dbReference type="CDD" id="cd00190">
    <property type="entry name" value="Tryp_SPc"/>
    <property type="match status" value="1"/>
</dbReference>
<dbReference type="InterPro" id="IPR043504">
    <property type="entry name" value="Peptidase_S1_PA_chymotrypsin"/>
</dbReference>
<keyword evidence="3" id="KW-0732">Signal</keyword>
<evidence type="ECO:0000256" key="1">
    <source>
        <dbReference type="ARBA" id="ARBA00007664"/>
    </source>
</evidence>
<evidence type="ECO:0000313" key="6">
    <source>
        <dbReference type="Proteomes" id="UP001432062"/>
    </source>
</evidence>
<dbReference type="InterPro" id="IPR001314">
    <property type="entry name" value="Peptidase_S1A"/>
</dbReference>
<dbReference type="InterPro" id="IPR009003">
    <property type="entry name" value="Peptidase_S1_PA"/>
</dbReference>
<feature type="chain" id="PRO_5045781393" evidence="3">
    <location>
        <begin position="29"/>
        <end position="256"/>
    </location>
</feature>
<keyword evidence="5" id="KW-0645">Protease</keyword>
<feature type="domain" description="Peptidase S1" evidence="4">
    <location>
        <begin position="29"/>
        <end position="256"/>
    </location>
</feature>
<keyword evidence="6" id="KW-1185">Reference proteome</keyword>
<evidence type="ECO:0000313" key="5">
    <source>
        <dbReference type="EMBL" id="WUV46906.1"/>
    </source>
</evidence>
<dbReference type="PROSITE" id="PS50240">
    <property type="entry name" value="TRYPSIN_DOM"/>
    <property type="match status" value="1"/>
</dbReference>
<dbReference type="Gene3D" id="2.40.10.10">
    <property type="entry name" value="Trypsin-like serine proteases"/>
    <property type="match status" value="1"/>
</dbReference>
<evidence type="ECO:0000256" key="3">
    <source>
        <dbReference type="SAM" id="SignalP"/>
    </source>
</evidence>
<keyword evidence="5" id="KW-0378">Hydrolase</keyword>
<dbReference type="PANTHER" id="PTHR24276">
    <property type="entry name" value="POLYSERASE-RELATED"/>
    <property type="match status" value="1"/>
</dbReference>
<organism evidence="5 6">
    <name type="scientific">Nocardia vinacea</name>
    <dbReference type="NCBI Taxonomy" id="96468"/>
    <lineage>
        <taxon>Bacteria</taxon>
        <taxon>Bacillati</taxon>
        <taxon>Actinomycetota</taxon>
        <taxon>Actinomycetes</taxon>
        <taxon>Mycobacteriales</taxon>
        <taxon>Nocardiaceae</taxon>
        <taxon>Nocardia</taxon>
    </lineage>
</organism>
<dbReference type="GO" id="GO:0008233">
    <property type="term" value="F:peptidase activity"/>
    <property type="evidence" value="ECO:0007669"/>
    <property type="project" value="UniProtKB-KW"/>
</dbReference>
<reference evidence="5" key="1">
    <citation type="submission" date="2022-10" db="EMBL/GenBank/DDBJ databases">
        <title>The complete genomes of actinobacterial strains from the NBC collection.</title>
        <authorList>
            <person name="Joergensen T.S."/>
            <person name="Alvarez Arevalo M."/>
            <person name="Sterndorff E.B."/>
            <person name="Faurdal D."/>
            <person name="Vuksanovic O."/>
            <person name="Mourched A.-S."/>
            <person name="Charusanti P."/>
            <person name="Shaw S."/>
            <person name="Blin K."/>
            <person name="Weber T."/>
        </authorList>
    </citation>
    <scope>NUCLEOTIDE SEQUENCE</scope>
    <source>
        <strain evidence="5">NBC_01482</strain>
    </source>
</reference>
<dbReference type="Proteomes" id="UP001432062">
    <property type="component" value="Chromosome"/>
</dbReference>
<proteinExistence type="inferred from homology"/>
<dbReference type="InterPro" id="IPR050430">
    <property type="entry name" value="Peptidase_S1"/>
</dbReference>
<dbReference type="PANTHER" id="PTHR24276:SF98">
    <property type="entry name" value="FI18310P1-RELATED"/>
    <property type="match status" value="1"/>
</dbReference>
<dbReference type="PROSITE" id="PS00134">
    <property type="entry name" value="TRYPSIN_HIS"/>
    <property type="match status" value="1"/>
</dbReference>
<feature type="signal peptide" evidence="3">
    <location>
        <begin position="1"/>
        <end position="28"/>
    </location>
</feature>
<name>A0ABZ1YV39_9NOCA</name>
<dbReference type="Pfam" id="PF00089">
    <property type="entry name" value="Trypsin"/>
    <property type="match status" value="1"/>
</dbReference>
<dbReference type="InterPro" id="IPR001254">
    <property type="entry name" value="Trypsin_dom"/>
</dbReference>
<keyword evidence="2" id="KW-1015">Disulfide bond</keyword>
<dbReference type="RefSeq" id="WP_327099819.1">
    <property type="nucleotide sequence ID" value="NZ_CP109149.1"/>
</dbReference>
<sequence>MIRIPRIAATVTAAFLIGLGAPAVPATAIVGGNTIEASAYPWLAAIGSPLYFPRPSGQFCGGALIAPDRVVTAAHCVELARLLPQAITVTFGRTDLRSHDGVTVGVKEIRIHPDFRETDFEGESVHHNDLAILILDEPRPGPFLEIAAPQRDPRAYGDTATIVGWGATSENDTSNTLLRSATVPIVPNTTCAAAFGSAFDPADMFCAGSTDADTAEYDSGDPLLASGRLLGLTSWGKGSARPGFPGVYAYLTDLSF</sequence>
<accession>A0ABZ1YV39</accession>
<evidence type="ECO:0000259" key="4">
    <source>
        <dbReference type="PROSITE" id="PS50240"/>
    </source>
</evidence>
<dbReference type="SMART" id="SM00020">
    <property type="entry name" value="Tryp_SPc"/>
    <property type="match status" value="1"/>
</dbReference>
<dbReference type="EMBL" id="CP109441">
    <property type="protein sequence ID" value="WUV46906.1"/>
    <property type="molecule type" value="Genomic_DNA"/>
</dbReference>